<dbReference type="RefSeq" id="WP_158361846.1">
    <property type="nucleotide sequence ID" value="NZ_JAOQKC010000002.1"/>
</dbReference>
<dbReference type="Proteomes" id="UP001652461">
    <property type="component" value="Unassembled WGS sequence"/>
</dbReference>
<protein>
    <submittedName>
        <fullName evidence="1">DUF3878 family protein</fullName>
    </submittedName>
</protein>
<accession>A0ABT2RTY7</accession>
<reference evidence="1 2" key="1">
    <citation type="journal article" date="2021" name="ISME Commun">
        <title>Automated analysis of genomic sequences facilitates high-throughput and comprehensive description of bacteria.</title>
        <authorList>
            <person name="Hitch T.C.A."/>
        </authorList>
    </citation>
    <scope>NUCLEOTIDE SEQUENCE [LARGE SCALE GENOMIC DNA]</scope>
    <source>
        <strain evidence="1 2">Sanger_04</strain>
    </source>
</reference>
<dbReference type="Pfam" id="PF12994">
    <property type="entry name" value="DUF3878"/>
    <property type="match status" value="1"/>
</dbReference>
<evidence type="ECO:0000313" key="1">
    <source>
        <dbReference type="EMBL" id="MCU6695769.1"/>
    </source>
</evidence>
<dbReference type="InterPro" id="IPR024538">
    <property type="entry name" value="DUF3878"/>
</dbReference>
<organism evidence="1 2">
    <name type="scientific">Laedolimicola ammoniilytica</name>
    <dbReference type="NCBI Taxonomy" id="2981771"/>
    <lineage>
        <taxon>Bacteria</taxon>
        <taxon>Bacillati</taxon>
        <taxon>Bacillota</taxon>
        <taxon>Clostridia</taxon>
        <taxon>Lachnospirales</taxon>
        <taxon>Lachnospiraceae</taxon>
        <taxon>Laedolimicola</taxon>
    </lineage>
</organism>
<dbReference type="EMBL" id="JAOQKC010000002">
    <property type="protein sequence ID" value="MCU6695769.1"/>
    <property type="molecule type" value="Genomic_DNA"/>
</dbReference>
<comment type="caution">
    <text evidence="1">The sequence shown here is derived from an EMBL/GenBank/DDBJ whole genome shotgun (WGS) entry which is preliminary data.</text>
</comment>
<keyword evidence="2" id="KW-1185">Reference proteome</keyword>
<gene>
    <name evidence="1" type="ORF">OCV63_02515</name>
</gene>
<sequence>MDTFVMLEELLEQDQFELLPSKECDTERRLVYLMNDAVESFLVFRGAALTGHYLEDYEGALTWSISRDATRYVLVVRQGDNAVTLLFEKLDLEAHLYNYGKIAHFWVPGYEYLRQLEYRIAILRDKCEYLGMEYCTPMERRLAHLAYFPPLNYCCYPAVPEKYIVPIPDPWNPSEDALDVMEELARECGNQKLGQRLALYRKCPWPFLAKRIAAMLHRVDGADVVDLLAQRLREAVQNYPRRSFGEEIDKKVKRLEQQAEKRRRELARRGIRAEVLCEEPFTTAQDNLEFHVYLMIWESRGRDRRVRIETIKE</sequence>
<name>A0ABT2RTY7_9FIRM</name>
<proteinExistence type="predicted"/>
<evidence type="ECO:0000313" key="2">
    <source>
        <dbReference type="Proteomes" id="UP001652461"/>
    </source>
</evidence>